<evidence type="ECO:0000256" key="6">
    <source>
        <dbReference type="SAM" id="Phobius"/>
    </source>
</evidence>
<evidence type="ECO:0000256" key="2">
    <source>
        <dbReference type="ARBA" id="ARBA00022475"/>
    </source>
</evidence>
<keyword evidence="8" id="KW-1185">Reference proteome</keyword>
<comment type="subcellular location">
    <subcellularLocation>
        <location evidence="1">Cell inner membrane</location>
        <topology evidence="1">Multi-pass membrane protein</topology>
    </subcellularLocation>
</comment>
<dbReference type="EMBL" id="FOXK01000012">
    <property type="protein sequence ID" value="SFQ37257.1"/>
    <property type="molecule type" value="Genomic_DNA"/>
</dbReference>
<name>A0A1I5XZX2_9GAMM</name>
<dbReference type="GO" id="GO:0015658">
    <property type="term" value="F:branched-chain amino acid transmembrane transporter activity"/>
    <property type="evidence" value="ECO:0007669"/>
    <property type="project" value="InterPro"/>
</dbReference>
<dbReference type="AlphaFoldDB" id="A0A1I5XZX2"/>
<feature type="transmembrane region" description="Helical" evidence="6">
    <location>
        <begin position="201"/>
        <end position="222"/>
    </location>
</feature>
<protein>
    <submittedName>
        <fullName evidence="7">Urea transport system permease protein</fullName>
    </submittedName>
</protein>
<dbReference type="PANTHER" id="PTHR30482:SF4">
    <property type="entry name" value="SLR1201 PROTEIN"/>
    <property type="match status" value="1"/>
</dbReference>
<gene>
    <name evidence="7" type="ORF">SAMN05216177_11250</name>
</gene>
<dbReference type="OrthoDB" id="9034298at2"/>
<sequence>MNPTLDKLLGGKQGAIGLALLATLILVVFPLALDAFRLNMVGKYLTYAFVAVGLVLCWGYGGILSLGQGIFFGLGGYCMAMFLKLEASDPESTKIQSTPGIPDFMDWNQITELPLFWEPFHSLSFTLIAVVAVPVLLALVIGIAMFKRRVGDVYFSIVTQAIALILTVLIIGQQGLTGGVNGITDLRTLKGWDIRSDEAKLILYFVSAVLLIGCILIARFIIASKLGRLLLAMRDKEERVRFSGYDVASFKIFVFCVGAAFAGIGGAMFTLQVGFMSPSFVGIVPSIEMVIFAAVGGRLSLLGAVYGALLVNFGKTYFSESFPELWLYLMGGLFIVVVMYFPNGLAGLWDSHGKRWLARLRRKPQAVATPAPVVVASSKRPTPDLETTP</sequence>
<evidence type="ECO:0000313" key="7">
    <source>
        <dbReference type="EMBL" id="SFQ37257.1"/>
    </source>
</evidence>
<reference evidence="8" key="1">
    <citation type="submission" date="2016-10" db="EMBL/GenBank/DDBJ databases">
        <authorList>
            <person name="Varghese N."/>
            <person name="Submissions S."/>
        </authorList>
    </citation>
    <scope>NUCLEOTIDE SEQUENCE [LARGE SCALE GENOMIC DNA]</scope>
    <source>
        <strain evidence="8">JCM 15604</strain>
    </source>
</reference>
<feature type="transmembrane region" description="Helical" evidence="6">
    <location>
        <begin position="289"/>
        <end position="313"/>
    </location>
</feature>
<evidence type="ECO:0000256" key="5">
    <source>
        <dbReference type="ARBA" id="ARBA00023136"/>
    </source>
</evidence>
<dbReference type="GO" id="GO:0005886">
    <property type="term" value="C:plasma membrane"/>
    <property type="evidence" value="ECO:0007669"/>
    <property type="project" value="UniProtKB-SubCell"/>
</dbReference>
<keyword evidence="5 6" id="KW-0472">Membrane</keyword>
<dbReference type="InterPro" id="IPR001851">
    <property type="entry name" value="ABC_transp_permease"/>
</dbReference>
<feature type="transmembrane region" description="Helical" evidence="6">
    <location>
        <begin position="45"/>
        <end position="74"/>
    </location>
</feature>
<dbReference type="InterPro" id="IPR043428">
    <property type="entry name" value="LivM-like"/>
</dbReference>
<dbReference type="PANTHER" id="PTHR30482">
    <property type="entry name" value="HIGH-AFFINITY BRANCHED-CHAIN AMINO ACID TRANSPORT SYSTEM PERMEASE"/>
    <property type="match status" value="1"/>
</dbReference>
<feature type="transmembrane region" description="Helical" evidence="6">
    <location>
        <begin position="243"/>
        <end position="269"/>
    </location>
</feature>
<proteinExistence type="predicted"/>
<feature type="transmembrane region" description="Helical" evidence="6">
    <location>
        <begin position="153"/>
        <end position="172"/>
    </location>
</feature>
<dbReference type="Proteomes" id="UP000182025">
    <property type="component" value="Unassembled WGS sequence"/>
</dbReference>
<dbReference type="InterPro" id="IPR017778">
    <property type="entry name" value="ABC_transptr_urea_perm_UrtC"/>
</dbReference>
<evidence type="ECO:0000256" key="4">
    <source>
        <dbReference type="ARBA" id="ARBA00022989"/>
    </source>
</evidence>
<accession>A0A1I5XZX2</accession>
<dbReference type="Pfam" id="PF02653">
    <property type="entry name" value="BPD_transp_2"/>
    <property type="match status" value="1"/>
</dbReference>
<organism evidence="7 8">
    <name type="scientific">Ectopseudomonas toyotomiensis</name>
    <dbReference type="NCBI Taxonomy" id="554344"/>
    <lineage>
        <taxon>Bacteria</taxon>
        <taxon>Pseudomonadati</taxon>
        <taxon>Pseudomonadota</taxon>
        <taxon>Gammaproteobacteria</taxon>
        <taxon>Pseudomonadales</taxon>
        <taxon>Pseudomonadaceae</taxon>
        <taxon>Ectopseudomonas</taxon>
    </lineage>
</organism>
<keyword evidence="2" id="KW-1003">Cell membrane</keyword>
<feature type="transmembrane region" description="Helical" evidence="6">
    <location>
        <begin position="15"/>
        <end position="33"/>
    </location>
</feature>
<feature type="transmembrane region" description="Helical" evidence="6">
    <location>
        <begin position="325"/>
        <end position="342"/>
    </location>
</feature>
<dbReference type="CDD" id="cd06581">
    <property type="entry name" value="TM_PBP1_LivM_like"/>
    <property type="match status" value="1"/>
</dbReference>
<keyword evidence="3 6" id="KW-0812">Transmembrane</keyword>
<dbReference type="NCBIfam" id="TIGR03408">
    <property type="entry name" value="urea_trans_UrtC"/>
    <property type="match status" value="1"/>
</dbReference>
<evidence type="ECO:0000256" key="1">
    <source>
        <dbReference type="ARBA" id="ARBA00004429"/>
    </source>
</evidence>
<evidence type="ECO:0000313" key="8">
    <source>
        <dbReference type="Proteomes" id="UP000182025"/>
    </source>
</evidence>
<keyword evidence="4 6" id="KW-1133">Transmembrane helix</keyword>
<evidence type="ECO:0000256" key="3">
    <source>
        <dbReference type="ARBA" id="ARBA00022692"/>
    </source>
</evidence>
<feature type="transmembrane region" description="Helical" evidence="6">
    <location>
        <begin position="123"/>
        <end position="146"/>
    </location>
</feature>
<dbReference type="RefSeq" id="WP_074918356.1">
    <property type="nucleotide sequence ID" value="NZ_FOXK01000012.1"/>
</dbReference>